<gene>
    <name evidence="1" type="ORF">C3L33_01783</name>
</gene>
<dbReference type="PANTHER" id="PTHR34996">
    <property type="entry name" value="OS06G0327400 PROTEIN"/>
    <property type="match status" value="1"/>
</dbReference>
<dbReference type="EMBL" id="QEFC01000095">
    <property type="protein sequence ID" value="KAE9466312.1"/>
    <property type="molecule type" value="Genomic_DNA"/>
</dbReference>
<keyword evidence="2" id="KW-1185">Reference proteome</keyword>
<evidence type="ECO:0000313" key="2">
    <source>
        <dbReference type="Proteomes" id="UP000428333"/>
    </source>
</evidence>
<evidence type="ECO:0000313" key="1">
    <source>
        <dbReference type="EMBL" id="KAE9466312.1"/>
    </source>
</evidence>
<dbReference type="AlphaFoldDB" id="A0A6A4MAK4"/>
<dbReference type="OrthoDB" id="1716893at2759"/>
<dbReference type="Proteomes" id="UP000428333">
    <property type="component" value="Linkage Group LG01"/>
</dbReference>
<reference evidence="1 2" key="1">
    <citation type="journal article" date="2019" name="Genome Biol. Evol.">
        <title>The Rhododendron genome and chromosomal organization provide insight into shared whole-genome duplications across the heath family (Ericaceae).</title>
        <authorList>
            <person name="Soza V.L."/>
            <person name="Lindsley D."/>
            <person name="Waalkes A."/>
            <person name="Ramage E."/>
            <person name="Patwardhan R.P."/>
            <person name="Burton J.N."/>
            <person name="Adey A."/>
            <person name="Kumar A."/>
            <person name="Qiu R."/>
            <person name="Shendure J."/>
            <person name="Hall B."/>
        </authorList>
    </citation>
    <scope>NUCLEOTIDE SEQUENCE [LARGE SCALE GENOMIC DNA]</scope>
    <source>
        <strain evidence="1">RSF 1966-606</strain>
    </source>
</reference>
<accession>A0A6A4MAK4</accession>
<name>A0A6A4MAK4_9ERIC</name>
<feature type="non-terminal residue" evidence="1">
    <location>
        <position position="1"/>
    </location>
</feature>
<protein>
    <submittedName>
        <fullName evidence="1">Uncharacterized protein</fullName>
    </submittedName>
</protein>
<organism evidence="1 2">
    <name type="scientific">Rhododendron williamsianum</name>
    <dbReference type="NCBI Taxonomy" id="262921"/>
    <lineage>
        <taxon>Eukaryota</taxon>
        <taxon>Viridiplantae</taxon>
        <taxon>Streptophyta</taxon>
        <taxon>Embryophyta</taxon>
        <taxon>Tracheophyta</taxon>
        <taxon>Spermatophyta</taxon>
        <taxon>Magnoliopsida</taxon>
        <taxon>eudicotyledons</taxon>
        <taxon>Gunneridae</taxon>
        <taxon>Pentapetalae</taxon>
        <taxon>asterids</taxon>
        <taxon>Ericales</taxon>
        <taxon>Ericaceae</taxon>
        <taxon>Ericoideae</taxon>
        <taxon>Rhodoreae</taxon>
        <taxon>Rhododendron</taxon>
    </lineage>
</organism>
<sequence length="336" mass="38351">MFQAKVPKKVFSLPLTCQDLLFVRFFQQMAVFVRRSAGIAEERFYAMFQQQEGEWLSKKFGCAGYKSSRYRLRTFGRSNSFYSEAIADCLEFIKRSSVSGDEYKPGQKAASLVSFEFKGQKAASLVNFSSFCASFLKSSALSQMLADLSWQLPLQNVWENLVGNLALEKLDIPGVHFQKADLSWQLTLQNVWENLVGIEKEKRVIPHISQLLAFKFRVLRIDLDSLTPICMGNYSDLDAKDGDLVYEENDNSRESGVRSCENVVFPSLPLAIKWLWDGFQVLLSGARNWFVTSRGRCIKFSQEVRHEILVCVPASECRSNCNHILRKAMIVAFCFE</sequence>
<dbReference type="PANTHER" id="PTHR34996:SF3">
    <property type="entry name" value="OS06G0327400 PROTEIN"/>
    <property type="match status" value="1"/>
</dbReference>
<proteinExistence type="predicted"/>
<comment type="caution">
    <text evidence="1">The sequence shown here is derived from an EMBL/GenBank/DDBJ whole genome shotgun (WGS) entry which is preliminary data.</text>
</comment>